<proteinExistence type="predicted"/>
<dbReference type="PANTHER" id="PTHR34883:SF15">
    <property type="entry name" value="EXTRACELLULAR SERINE-RICH PROTEIN"/>
    <property type="match status" value="1"/>
</dbReference>
<dbReference type="InterPro" id="IPR008972">
    <property type="entry name" value="Cupredoxin"/>
</dbReference>
<feature type="compositionally biased region" description="Gly residues" evidence="1">
    <location>
        <begin position="151"/>
        <end position="169"/>
    </location>
</feature>
<protein>
    <submittedName>
        <fullName evidence="2">Uncharacterized protein</fullName>
    </submittedName>
</protein>
<accession>A0AAD6UGK3</accession>
<dbReference type="InterPro" id="IPR052953">
    <property type="entry name" value="Ser-rich/MCO-related"/>
</dbReference>
<keyword evidence="3" id="KW-1185">Reference proteome</keyword>
<evidence type="ECO:0000313" key="2">
    <source>
        <dbReference type="EMBL" id="KAJ7099585.1"/>
    </source>
</evidence>
<sequence>VITVANNLTATNASAVFTPQVLTAPPGSTVLFNFTQGTHSATQSTFAAPCLPAHLANASLNGFDTALRPAGNGTSITTFILIMNPDIAGAPLWFFDAATCGIGGVGVINPGNVSATDETIDGFARNAVRLNGTGATSASSSAPTASATTGTGSGTSGGSGSGNSTGGNTGSAPPARVAPAPVLALAPLLLLGAALVL</sequence>
<dbReference type="Proteomes" id="UP001222325">
    <property type="component" value="Unassembled WGS sequence"/>
</dbReference>
<name>A0AAD6UGK3_9AGAR</name>
<feature type="region of interest" description="Disordered" evidence="1">
    <location>
        <begin position="134"/>
        <end position="175"/>
    </location>
</feature>
<evidence type="ECO:0000256" key="1">
    <source>
        <dbReference type="SAM" id="MobiDB-lite"/>
    </source>
</evidence>
<dbReference type="AlphaFoldDB" id="A0AAD6UGK3"/>
<comment type="caution">
    <text evidence="2">The sequence shown here is derived from an EMBL/GenBank/DDBJ whole genome shotgun (WGS) entry which is preliminary data.</text>
</comment>
<gene>
    <name evidence="2" type="ORF">B0H15DRAFT_771434</name>
</gene>
<feature type="compositionally biased region" description="Low complexity" evidence="1">
    <location>
        <begin position="134"/>
        <end position="150"/>
    </location>
</feature>
<organism evidence="2 3">
    <name type="scientific">Mycena belliarum</name>
    <dbReference type="NCBI Taxonomy" id="1033014"/>
    <lineage>
        <taxon>Eukaryota</taxon>
        <taxon>Fungi</taxon>
        <taxon>Dikarya</taxon>
        <taxon>Basidiomycota</taxon>
        <taxon>Agaricomycotina</taxon>
        <taxon>Agaricomycetes</taxon>
        <taxon>Agaricomycetidae</taxon>
        <taxon>Agaricales</taxon>
        <taxon>Marasmiineae</taxon>
        <taxon>Mycenaceae</taxon>
        <taxon>Mycena</taxon>
    </lineage>
</organism>
<evidence type="ECO:0000313" key="3">
    <source>
        <dbReference type="Proteomes" id="UP001222325"/>
    </source>
</evidence>
<dbReference type="Gene3D" id="2.60.40.420">
    <property type="entry name" value="Cupredoxins - blue copper proteins"/>
    <property type="match status" value="1"/>
</dbReference>
<dbReference type="EMBL" id="JARJCN010000007">
    <property type="protein sequence ID" value="KAJ7099585.1"/>
    <property type="molecule type" value="Genomic_DNA"/>
</dbReference>
<reference evidence="2" key="1">
    <citation type="submission" date="2023-03" db="EMBL/GenBank/DDBJ databases">
        <title>Massive genome expansion in bonnet fungi (Mycena s.s.) driven by repeated elements and novel gene families across ecological guilds.</title>
        <authorList>
            <consortium name="Lawrence Berkeley National Laboratory"/>
            <person name="Harder C.B."/>
            <person name="Miyauchi S."/>
            <person name="Viragh M."/>
            <person name="Kuo A."/>
            <person name="Thoen E."/>
            <person name="Andreopoulos B."/>
            <person name="Lu D."/>
            <person name="Skrede I."/>
            <person name="Drula E."/>
            <person name="Henrissat B."/>
            <person name="Morin E."/>
            <person name="Kohler A."/>
            <person name="Barry K."/>
            <person name="LaButti K."/>
            <person name="Morin E."/>
            <person name="Salamov A."/>
            <person name="Lipzen A."/>
            <person name="Mereny Z."/>
            <person name="Hegedus B."/>
            <person name="Baldrian P."/>
            <person name="Stursova M."/>
            <person name="Weitz H."/>
            <person name="Taylor A."/>
            <person name="Grigoriev I.V."/>
            <person name="Nagy L.G."/>
            <person name="Martin F."/>
            <person name="Kauserud H."/>
        </authorList>
    </citation>
    <scope>NUCLEOTIDE SEQUENCE</scope>
    <source>
        <strain evidence="2">CBHHK173m</strain>
    </source>
</reference>
<feature type="non-terminal residue" evidence="2">
    <location>
        <position position="197"/>
    </location>
</feature>
<dbReference type="SUPFAM" id="SSF49503">
    <property type="entry name" value="Cupredoxins"/>
    <property type="match status" value="1"/>
</dbReference>
<dbReference type="PANTHER" id="PTHR34883">
    <property type="entry name" value="SERINE-RICH PROTEIN, PUTATIVE-RELATED-RELATED"/>
    <property type="match status" value="1"/>
</dbReference>